<dbReference type="InterPro" id="IPR013656">
    <property type="entry name" value="PAS_4"/>
</dbReference>
<evidence type="ECO:0000259" key="11">
    <source>
        <dbReference type="PROSITE" id="PS50113"/>
    </source>
</evidence>
<dbReference type="SMART" id="SM00388">
    <property type="entry name" value="HisKA"/>
    <property type="match status" value="1"/>
</dbReference>
<dbReference type="InterPro" id="IPR001789">
    <property type="entry name" value="Sig_transdc_resp-reg_receiver"/>
</dbReference>
<dbReference type="CDD" id="cd00082">
    <property type="entry name" value="HisKA"/>
    <property type="match status" value="1"/>
</dbReference>
<comment type="caution">
    <text evidence="12">The sequence shown here is derived from an EMBL/GenBank/DDBJ whole genome shotgun (WGS) entry which is preliminary data.</text>
</comment>
<keyword evidence="13" id="KW-1185">Reference proteome</keyword>
<dbReference type="PROSITE" id="PS50113">
    <property type="entry name" value="PAC"/>
    <property type="match status" value="1"/>
</dbReference>
<feature type="domain" description="PAS" evidence="10">
    <location>
        <begin position="264"/>
        <end position="318"/>
    </location>
</feature>
<dbReference type="CDD" id="cd00156">
    <property type="entry name" value="REC"/>
    <property type="match status" value="1"/>
</dbReference>
<dbReference type="PROSITE" id="PS50110">
    <property type="entry name" value="RESPONSE_REGULATORY"/>
    <property type="match status" value="2"/>
</dbReference>
<proteinExistence type="predicted"/>
<dbReference type="Proteomes" id="UP000664844">
    <property type="component" value="Unassembled WGS sequence"/>
</dbReference>
<dbReference type="Gene3D" id="3.40.50.2300">
    <property type="match status" value="2"/>
</dbReference>
<keyword evidence="4" id="KW-0808">Transferase</keyword>
<dbReference type="SUPFAM" id="SSF55874">
    <property type="entry name" value="ATPase domain of HSP90 chaperone/DNA topoisomerase II/histidine kinase"/>
    <property type="match status" value="1"/>
</dbReference>
<dbReference type="CDD" id="cd00130">
    <property type="entry name" value="PAS"/>
    <property type="match status" value="2"/>
</dbReference>
<keyword evidence="4" id="KW-0418">Kinase</keyword>
<gene>
    <name evidence="12" type="ORF">J0895_03260</name>
</gene>
<dbReference type="InterPro" id="IPR035965">
    <property type="entry name" value="PAS-like_dom_sf"/>
</dbReference>
<dbReference type="SMART" id="SM00091">
    <property type="entry name" value="PAS"/>
    <property type="match status" value="2"/>
</dbReference>
<evidence type="ECO:0000256" key="6">
    <source>
        <dbReference type="PROSITE-ProRule" id="PRU00169"/>
    </source>
</evidence>
<dbReference type="EMBL" id="JAFLQW010000077">
    <property type="protein sequence ID" value="MBO0348135.1"/>
    <property type="molecule type" value="Genomic_DNA"/>
</dbReference>
<dbReference type="PRINTS" id="PR00344">
    <property type="entry name" value="BCTRLSENSOR"/>
</dbReference>
<dbReference type="InterPro" id="IPR005467">
    <property type="entry name" value="His_kinase_dom"/>
</dbReference>
<evidence type="ECO:0000256" key="4">
    <source>
        <dbReference type="ARBA" id="ARBA00022777"/>
    </source>
</evidence>
<dbReference type="InterPro" id="IPR036097">
    <property type="entry name" value="HisK_dim/P_sf"/>
</dbReference>
<dbReference type="PANTHER" id="PTHR43547:SF2">
    <property type="entry name" value="HYBRID SIGNAL TRANSDUCTION HISTIDINE KINASE C"/>
    <property type="match status" value="1"/>
</dbReference>
<feature type="coiled-coil region" evidence="7">
    <location>
        <begin position="104"/>
        <end position="138"/>
    </location>
</feature>
<evidence type="ECO:0000256" key="5">
    <source>
        <dbReference type="ARBA" id="ARBA00023012"/>
    </source>
</evidence>
<evidence type="ECO:0000256" key="7">
    <source>
        <dbReference type="SAM" id="Coils"/>
    </source>
</evidence>
<dbReference type="SUPFAM" id="SSF52172">
    <property type="entry name" value="CheY-like"/>
    <property type="match status" value="2"/>
</dbReference>
<comment type="catalytic activity">
    <reaction evidence="1">
        <text>ATP + protein L-histidine = ADP + protein N-phospho-L-histidine.</text>
        <dbReference type="EC" id="2.7.13.3"/>
    </reaction>
</comment>
<dbReference type="PROSITE" id="PS50109">
    <property type="entry name" value="HIS_KIN"/>
    <property type="match status" value="1"/>
</dbReference>
<dbReference type="SUPFAM" id="SSF55785">
    <property type="entry name" value="PYP-like sensor domain (PAS domain)"/>
    <property type="match status" value="3"/>
</dbReference>
<dbReference type="RefSeq" id="WP_207086700.1">
    <property type="nucleotide sequence ID" value="NZ_JAFLQW010000077.1"/>
</dbReference>
<dbReference type="InterPro" id="IPR000014">
    <property type="entry name" value="PAS"/>
</dbReference>
<feature type="domain" description="PAC" evidence="11">
    <location>
        <begin position="338"/>
        <end position="389"/>
    </location>
</feature>
<keyword evidence="5" id="KW-0902">Two-component regulatory system</keyword>
<sequence>MLHILLLEDSLLDAELIEAHLQEGGLNVSVVRVDTCEAFQDALESGQFDVILADYSLPSFDGFSALKMAQGQCPDLPFIFVSATLGEEVALETLKSGATDYVLKQRLERLVPSVERAIREAKEHHDRLRAEAALQESDRRFKMALKNSFICIFQQDRDLKYQWIHNPQGPETAEEIVGETDYFLFSKADADCLSALKREVIATGTRTRVEISVTLGGELRDYDLILEPLFGEQPHQDPTLVVALMGTALNITERKQSERELYRREQQFRALAENAPDIITRFDRQLRHIYINPAIEKATGIPPEEFIGKTNADLGFPEKFYLPWSRHFQQIFVTGEPGFLEFEFPSSTGTRTYQSQAVPEFDLEGNVESLLCISRDVTESKKAEQVLRESEARFRRLMDSNTIGMGFWHGDCITVANDAFLQMLGYSQEDLKIEPFRWRKIAPSEYLHLDENANQQARQTGYSEPFEKEFCHKNGIRIPVIVGGAIFDKNVDAGVFFALDLTDRKRMEEALQEQAEALERANQVKDEFLAVLSHELRSPLNAILGWSQLLLNRKFDEATTRRALETIERNARFQAQLIEDLLDVSRILRGKLTLKITRVNLSTPISAVIDSLRLAIEVKSLRLDYSIDPSVPPVMGDSNRLQQVVWNLLSNSVKFTEPGGQLTLRLKQEDRWVILQIQDTGVGILTEFLPHLFEYFRQGDSSTTRNHGGLGIGLGLVRHLVELHGGTISAESPGVGQGATFTIKLLAIAFKTDTQTQLPHSSAKPKLTGVRVLIVDDDDDSLQFIQLVLEQSGCQVRAIASTVEALAIFSDWKPDLLISDIAMLDEDGYSFIRKIRAMERNAEGQIPAVALTAYAREEDRNAAFLAGFQAHLTKPIDPKALMAAIELLTRPIEVF</sequence>
<keyword evidence="7" id="KW-0175">Coiled coil</keyword>
<evidence type="ECO:0000313" key="12">
    <source>
        <dbReference type="EMBL" id="MBO0348135.1"/>
    </source>
</evidence>
<accession>A0ABS3FM12</accession>
<evidence type="ECO:0000256" key="3">
    <source>
        <dbReference type="ARBA" id="ARBA00022553"/>
    </source>
</evidence>
<feature type="modified residue" description="4-aspartylphosphate" evidence="6">
    <location>
        <position position="820"/>
    </location>
</feature>
<feature type="domain" description="Response regulatory" evidence="9">
    <location>
        <begin position="3"/>
        <end position="119"/>
    </location>
</feature>
<name>A0ABS3FM12_9CYAN</name>
<dbReference type="InterPro" id="IPR000700">
    <property type="entry name" value="PAS-assoc_C"/>
</dbReference>
<evidence type="ECO:0000259" key="10">
    <source>
        <dbReference type="PROSITE" id="PS50112"/>
    </source>
</evidence>
<dbReference type="Pfam" id="PF00512">
    <property type="entry name" value="HisKA"/>
    <property type="match status" value="1"/>
</dbReference>
<dbReference type="InterPro" id="IPR003661">
    <property type="entry name" value="HisK_dim/P_dom"/>
</dbReference>
<dbReference type="Gene3D" id="1.10.287.130">
    <property type="match status" value="1"/>
</dbReference>
<dbReference type="Gene3D" id="3.30.450.20">
    <property type="entry name" value="PAS domain"/>
    <property type="match status" value="3"/>
</dbReference>
<feature type="domain" description="Histidine kinase" evidence="8">
    <location>
        <begin position="531"/>
        <end position="749"/>
    </location>
</feature>
<dbReference type="InterPro" id="IPR004358">
    <property type="entry name" value="Sig_transdc_His_kin-like_C"/>
</dbReference>
<dbReference type="InterPro" id="IPR011006">
    <property type="entry name" value="CheY-like_superfamily"/>
</dbReference>
<dbReference type="EC" id="2.7.13.3" evidence="2"/>
<dbReference type="PROSITE" id="PS50112">
    <property type="entry name" value="PAS"/>
    <property type="match status" value="1"/>
</dbReference>
<dbReference type="SUPFAM" id="SSF47384">
    <property type="entry name" value="Homodimeric domain of signal transducing histidine kinase"/>
    <property type="match status" value="1"/>
</dbReference>
<feature type="domain" description="Response regulatory" evidence="9">
    <location>
        <begin position="771"/>
        <end position="889"/>
    </location>
</feature>
<dbReference type="Gene3D" id="3.30.565.10">
    <property type="entry name" value="Histidine kinase-like ATPase, C-terminal domain"/>
    <property type="match status" value="1"/>
</dbReference>
<dbReference type="Pfam" id="PF08448">
    <property type="entry name" value="PAS_4"/>
    <property type="match status" value="1"/>
</dbReference>
<dbReference type="Pfam" id="PF00072">
    <property type="entry name" value="Response_reg"/>
    <property type="match status" value="2"/>
</dbReference>
<dbReference type="CDD" id="cd17580">
    <property type="entry name" value="REC_2_DhkD-like"/>
    <property type="match status" value="1"/>
</dbReference>
<evidence type="ECO:0000256" key="2">
    <source>
        <dbReference type="ARBA" id="ARBA00012438"/>
    </source>
</evidence>
<reference evidence="12 13" key="1">
    <citation type="submission" date="2021-03" db="EMBL/GenBank/DDBJ databases">
        <title>Metabolic Capacity of the Antarctic Cyanobacterium Phormidium pseudopriestleyi that Sustains Oxygenic Photosynthesis in the Presence of Hydrogen Sulfide.</title>
        <authorList>
            <person name="Lumian J.E."/>
            <person name="Jungblut A.D."/>
            <person name="Dillon M.L."/>
            <person name="Hawes I."/>
            <person name="Doran P.T."/>
            <person name="Mackey T.J."/>
            <person name="Dick G.J."/>
            <person name="Grettenberger C.L."/>
            <person name="Sumner D.Y."/>
        </authorList>
    </citation>
    <scope>NUCLEOTIDE SEQUENCE [LARGE SCALE GENOMIC DNA]</scope>
    <source>
        <strain evidence="12 13">FRX01</strain>
    </source>
</reference>
<organism evidence="12 13">
    <name type="scientific">Phormidium pseudopriestleyi FRX01</name>
    <dbReference type="NCBI Taxonomy" id="1759528"/>
    <lineage>
        <taxon>Bacteria</taxon>
        <taxon>Bacillati</taxon>
        <taxon>Cyanobacteriota</taxon>
        <taxon>Cyanophyceae</taxon>
        <taxon>Oscillatoriophycideae</taxon>
        <taxon>Oscillatoriales</taxon>
        <taxon>Oscillatoriaceae</taxon>
        <taxon>Phormidium</taxon>
    </lineage>
</organism>
<dbReference type="NCBIfam" id="TIGR00229">
    <property type="entry name" value="sensory_box"/>
    <property type="match status" value="2"/>
</dbReference>
<protein>
    <recommendedName>
        <fullName evidence="2">histidine kinase</fullName>
        <ecNumber evidence="2">2.7.13.3</ecNumber>
    </recommendedName>
</protein>
<dbReference type="Pfam" id="PF13426">
    <property type="entry name" value="PAS_9"/>
    <property type="match status" value="1"/>
</dbReference>
<dbReference type="SMART" id="SM00448">
    <property type="entry name" value="REC"/>
    <property type="match status" value="2"/>
</dbReference>
<dbReference type="Pfam" id="PF02518">
    <property type="entry name" value="HATPase_c"/>
    <property type="match status" value="1"/>
</dbReference>
<feature type="modified residue" description="4-aspartylphosphate" evidence="6">
    <location>
        <position position="54"/>
    </location>
</feature>
<evidence type="ECO:0000259" key="9">
    <source>
        <dbReference type="PROSITE" id="PS50110"/>
    </source>
</evidence>
<evidence type="ECO:0000256" key="1">
    <source>
        <dbReference type="ARBA" id="ARBA00000085"/>
    </source>
</evidence>
<dbReference type="InterPro" id="IPR003594">
    <property type="entry name" value="HATPase_dom"/>
</dbReference>
<evidence type="ECO:0000313" key="13">
    <source>
        <dbReference type="Proteomes" id="UP000664844"/>
    </source>
</evidence>
<keyword evidence="3 6" id="KW-0597">Phosphoprotein</keyword>
<evidence type="ECO:0000259" key="8">
    <source>
        <dbReference type="PROSITE" id="PS50109"/>
    </source>
</evidence>
<dbReference type="InterPro" id="IPR036890">
    <property type="entry name" value="HATPase_C_sf"/>
</dbReference>
<dbReference type="SMART" id="SM00387">
    <property type="entry name" value="HATPase_c"/>
    <property type="match status" value="1"/>
</dbReference>
<dbReference type="PANTHER" id="PTHR43547">
    <property type="entry name" value="TWO-COMPONENT HISTIDINE KINASE"/>
    <property type="match status" value="1"/>
</dbReference>